<dbReference type="EMBL" id="LAZR01003678">
    <property type="protein sequence ID" value="KKN15781.1"/>
    <property type="molecule type" value="Genomic_DNA"/>
</dbReference>
<accession>A0A0F9QRL7</accession>
<dbReference type="InterPro" id="IPR034122">
    <property type="entry name" value="Retropepsin-like_bacterial"/>
</dbReference>
<dbReference type="InterPro" id="IPR011969">
    <property type="entry name" value="Clan_AA_Asp_peptidase_C"/>
</dbReference>
<name>A0A0F9QRL7_9ZZZZ</name>
<evidence type="ECO:0000256" key="1">
    <source>
        <dbReference type="SAM" id="Phobius"/>
    </source>
</evidence>
<sequence>MTKPMGPPSFNKLTIAVIMVALLAVTTFIFNGLLDDINNPNKILSVSVNEFGNKEVSLERNRYGHYVASGKINDQSVEFLLDTGATLVAIPEHIASQLNLKKGRSFQTQTANGISQSYTTTIDKLTLGDIVMTNVPASISSGMTFNQILLGMSFLKHLQLTQQGSELKISVPDQIH</sequence>
<keyword evidence="1" id="KW-0472">Membrane</keyword>
<proteinExistence type="predicted"/>
<dbReference type="Pfam" id="PF13975">
    <property type="entry name" value="gag-asp_proteas"/>
    <property type="match status" value="1"/>
</dbReference>
<gene>
    <name evidence="2" type="ORF">LCGC14_0982580</name>
</gene>
<dbReference type="PROSITE" id="PS00141">
    <property type="entry name" value="ASP_PROTEASE"/>
    <property type="match status" value="1"/>
</dbReference>
<dbReference type="AlphaFoldDB" id="A0A0F9QRL7"/>
<keyword evidence="1" id="KW-1133">Transmembrane helix</keyword>
<dbReference type="GO" id="GO:0004190">
    <property type="term" value="F:aspartic-type endopeptidase activity"/>
    <property type="evidence" value="ECO:0007669"/>
    <property type="project" value="InterPro"/>
</dbReference>
<dbReference type="Gene3D" id="2.40.70.10">
    <property type="entry name" value="Acid Proteases"/>
    <property type="match status" value="1"/>
</dbReference>
<keyword evidence="1" id="KW-0812">Transmembrane</keyword>
<dbReference type="InterPro" id="IPR021109">
    <property type="entry name" value="Peptidase_aspartic_dom_sf"/>
</dbReference>
<reference evidence="2" key="1">
    <citation type="journal article" date="2015" name="Nature">
        <title>Complex archaea that bridge the gap between prokaryotes and eukaryotes.</title>
        <authorList>
            <person name="Spang A."/>
            <person name="Saw J.H."/>
            <person name="Jorgensen S.L."/>
            <person name="Zaremba-Niedzwiedzka K."/>
            <person name="Martijn J."/>
            <person name="Lind A.E."/>
            <person name="van Eijk R."/>
            <person name="Schleper C."/>
            <person name="Guy L."/>
            <person name="Ettema T.J."/>
        </authorList>
    </citation>
    <scope>NUCLEOTIDE SEQUENCE</scope>
</reference>
<dbReference type="GO" id="GO:0006508">
    <property type="term" value="P:proteolysis"/>
    <property type="evidence" value="ECO:0007669"/>
    <property type="project" value="InterPro"/>
</dbReference>
<dbReference type="InterPro" id="IPR001969">
    <property type="entry name" value="Aspartic_peptidase_AS"/>
</dbReference>
<evidence type="ECO:0000313" key="2">
    <source>
        <dbReference type="EMBL" id="KKN15781.1"/>
    </source>
</evidence>
<feature type="transmembrane region" description="Helical" evidence="1">
    <location>
        <begin position="13"/>
        <end position="34"/>
    </location>
</feature>
<evidence type="ECO:0008006" key="3">
    <source>
        <dbReference type="Google" id="ProtNLM"/>
    </source>
</evidence>
<organism evidence="2">
    <name type="scientific">marine sediment metagenome</name>
    <dbReference type="NCBI Taxonomy" id="412755"/>
    <lineage>
        <taxon>unclassified sequences</taxon>
        <taxon>metagenomes</taxon>
        <taxon>ecological metagenomes</taxon>
    </lineage>
</organism>
<dbReference type="CDD" id="cd05483">
    <property type="entry name" value="retropepsin_like_bacteria"/>
    <property type="match status" value="1"/>
</dbReference>
<dbReference type="NCBIfam" id="TIGR02281">
    <property type="entry name" value="clan_AA_DTGA"/>
    <property type="match status" value="1"/>
</dbReference>
<comment type="caution">
    <text evidence="2">The sequence shown here is derived from an EMBL/GenBank/DDBJ whole genome shotgun (WGS) entry which is preliminary data.</text>
</comment>
<dbReference type="SUPFAM" id="SSF50630">
    <property type="entry name" value="Acid proteases"/>
    <property type="match status" value="1"/>
</dbReference>
<protein>
    <recommendedName>
        <fullName evidence="3">Peptidase A2 domain-containing protein</fullName>
    </recommendedName>
</protein>